<dbReference type="Proteomes" id="UP001161390">
    <property type="component" value="Unassembled WGS sequence"/>
</dbReference>
<reference evidence="9" key="2">
    <citation type="submission" date="2023-01" db="EMBL/GenBank/DDBJ databases">
        <title>Draft genome sequence of Algimonas porphyrae strain NBRC 108216.</title>
        <authorList>
            <person name="Sun Q."/>
            <person name="Mori K."/>
        </authorList>
    </citation>
    <scope>NUCLEOTIDE SEQUENCE</scope>
    <source>
        <strain evidence="9">NBRC 108216</strain>
    </source>
</reference>
<dbReference type="Pfam" id="PF01081">
    <property type="entry name" value="Aldolase"/>
    <property type="match status" value="1"/>
</dbReference>
<evidence type="ECO:0000313" key="10">
    <source>
        <dbReference type="Proteomes" id="UP001161390"/>
    </source>
</evidence>
<dbReference type="Gene3D" id="3.20.20.70">
    <property type="entry name" value="Aldolase class I"/>
    <property type="match status" value="1"/>
</dbReference>
<organism evidence="9 10">
    <name type="scientific">Algimonas porphyrae</name>
    <dbReference type="NCBI Taxonomy" id="1128113"/>
    <lineage>
        <taxon>Bacteria</taxon>
        <taxon>Pseudomonadati</taxon>
        <taxon>Pseudomonadota</taxon>
        <taxon>Alphaproteobacteria</taxon>
        <taxon>Maricaulales</taxon>
        <taxon>Robiginitomaculaceae</taxon>
        <taxon>Algimonas</taxon>
    </lineage>
</organism>
<evidence type="ECO:0000256" key="5">
    <source>
        <dbReference type="ARBA" id="ARBA00013063"/>
    </source>
</evidence>
<sequence length="204" mass="21196">MDRTRLKQSQVVPVVALDDPDVAVPLADALLAGGIGVIELTLRTPRAFDVIDALRQADHPIMLGVGTVINTQQVERCAALAVDFIVTPGTTAKLVDAIQANNVAAIPGISTVGEAVAMIERGFDLVKFFPAEAAGGVGALKAIGGPLPDLSFMPTGGIGRDDVRRYLDLSSVVCVGGSWVADKTALANHDWSTITQNARSATAL</sequence>
<protein>
    <recommendedName>
        <fullName evidence="5">2-dehydro-3-deoxy-phosphogluconate aldolase</fullName>
        <ecNumber evidence="5">4.1.2.14</ecNumber>
    </recommendedName>
</protein>
<proteinExistence type="inferred from homology"/>
<dbReference type="InterPro" id="IPR013785">
    <property type="entry name" value="Aldolase_TIM"/>
</dbReference>
<dbReference type="InterPro" id="IPR031337">
    <property type="entry name" value="KDPG/KHG_AS_1"/>
</dbReference>
<dbReference type="CDD" id="cd00452">
    <property type="entry name" value="KDPG_aldolase"/>
    <property type="match status" value="1"/>
</dbReference>
<comment type="catalytic activity">
    <reaction evidence="1">
        <text>2-dehydro-3-deoxy-6-phospho-D-gluconate = D-glyceraldehyde 3-phosphate + pyruvate</text>
        <dbReference type="Rhea" id="RHEA:17089"/>
        <dbReference type="ChEBI" id="CHEBI:15361"/>
        <dbReference type="ChEBI" id="CHEBI:57569"/>
        <dbReference type="ChEBI" id="CHEBI:59776"/>
        <dbReference type="EC" id="4.1.2.14"/>
    </reaction>
</comment>
<name>A0ABQ5UY01_9PROT</name>
<comment type="similarity">
    <text evidence="3">Belongs to the KHG/KDPG aldolase family.</text>
</comment>
<evidence type="ECO:0000313" key="9">
    <source>
        <dbReference type="EMBL" id="GLQ19251.1"/>
    </source>
</evidence>
<keyword evidence="10" id="KW-1185">Reference proteome</keyword>
<dbReference type="InterPro" id="IPR000887">
    <property type="entry name" value="Aldlse_KDPG_KHG"/>
</dbReference>
<dbReference type="PANTHER" id="PTHR30246:SF1">
    <property type="entry name" value="2-DEHYDRO-3-DEOXY-6-PHOSPHOGALACTONATE ALDOLASE-RELATED"/>
    <property type="match status" value="1"/>
</dbReference>
<accession>A0ABQ5UY01</accession>
<comment type="caution">
    <text evidence="9">The sequence shown here is derived from an EMBL/GenBank/DDBJ whole genome shotgun (WGS) entry which is preliminary data.</text>
</comment>
<comment type="pathway">
    <text evidence="2">Carbohydrate acid metabolism; 2-dehydro-3-deoxy-D-gluconate degradation; D-glyceraldehyde 3-phosphate and pyruvate from 2-dehydro-3-deoxy-D-gluconate: step 2/2.</text>
</comment>
<evidence type="ECO:0000256" key="2">
    <source>
        <dbReference type="ARBA" id="ARBA00004736"/>
    </source>
</evidence>
<reference evidence="9" key="1">
    <citation type="journal article" date="2014" name="Int. J. Syst. Evol. Microbiol.">
        <title>Complete genome of a new Firmicutes species belonging to the dominant human colonic microbiota ('Ruminococcus bicirculans') reveals two chromosomes and a selective capacity to utilize plant glucans.</title>
        <authorList>
            <consortium name="NISC Comparative Sequencing Program"/>
            <person name="Wegmann U."/>
            <person name="Louis P."/>
            <person name="Goesmann A."/>
            <person name="Henrissat B."/>
            <person name="Duncan S.H."/>
            <person name="Flint H.J."/>
        </authorList>
    </citation>
    <scope>NUCLEOTIDE SEQUENCE</scope>
    <source>
        <strain evidence="9">NBRC 108216</strain>
    </source>
</reference>
<evidence type="ECO:0000256" key="7">
    <source>
        <dbReference type="ARBA" id="ARBA00023270"/>
    </source>
</evidence>
<dbReference type="EC" id="4.1.2.14" evidence="5"/>
<evidence type="ECO:0000256" key="1">
    <source>
        <dbReference type="ARBA" id="ARBA00000654"/>
    </source>
</evidence>
<keyword evidence="8" id="KW-0119">Carbohydrate metabolism</keyword>
<dbReference type="PROSITE" id="PS00160">
    <property type="entry name" value="ALDOLASE_KDPG_KHG_2"/>
    <property type="match status" value="1"/>
</dbReference>
<dbReference type="PANTHER" id="PTHR30246">
    <property type="entry name" value="2-KETO-3-DEOXY-6-PHOSPHOGLUCONATE ALDOLASE"/>
    <property type="match status" value="1"/>
</dbReference>
<dbReference type="InterPro" id="IPR031338">
    <property type="entry name" value="KDPG/KHG_AS_2"/>
</dbReference>
<dbReference type="EMBL" id="BSNJ01000001">
    <property type="protein sequence ID" value="GLQ19251.1"/>
    <property type="molecule type" value="Genomic_DNA"/>
</dbReference>
<keyword evidence="7" id="KW-0704">Schiff base</keyword>
<gene>
    <name evidence="9" type="primary">eda</name>
    <name evidence="9" type="ORF">GCM10007854_02060</name>
</gene>
<evidence type="ECO:0000256" key="6">
    <source>
        <dbReference type="ARBA" id="ARBA00023239"/>
    </source>
</evidence>
<dbReference type="RefSeq" id="WP_284369007.1">
    <property type="nucleotide sequence ID" value="NZ_BSNJ01000001.1"/>
</dbReference>
<evidence type="ECO:0000256" key="3">
    <source>
        <dbReference type="ARBA" id="ARBA00006906"/>
    </source>
</evidence>
<evidence type="ECO:0000256" key="4">
    <source>
        <dbReference type="ARBA" id="ARBA00011233"/>
    </source>
</evidence>
<evidence type="ECO:0000256" key="8">
    <source>
        <dbReference type="ARBA" id="ARBA00023277"/>
    </source>
</evidence>
<dbReference type="SUPFAM" id="SSF51569">
    <property type="entry name" value="Aldolase"/>
    <property type="match status" value="1"/>
</dbReference>
<keyword evidence="6" id="KW-0456">Lyase</keyword>
<dbReference type="NCBIfam" id="TIGR01182">
    <property type="entry name" value="eda"/>
    <property type="match status" value="1"/>
</dbReference>
<dbReference type="PROSITE" id="PS00159">
    <property type="entry name" value="ALDOLASE_KDPG_KHG_1"/>
    <property type="match status" value="1"/>
</dbReference>
<comment type="subunit">
    <text evidence="4">Homotrimer.</text>
</comment>